<proteinExistence type="predicted"/>
<evidence type="ECO:0000256" key="1">
    <source>
        <dbReference type="SAM" id="Phobius"/>
    </source>
</evidence>
<dbReference type="EMBL" id="UYYB01112759">
    <property type="protein sequence ID" value="VDM81407.1"/>
    <property type="molecule type" value="Genomic_DNA"/>
</dbReference>
<gene>
    <name evidence="2" type="ORF">SVUK_LOCUS16405</name>
</gene>
<sequence>MLVFSVPLNLSKPRVEPAVAGVAPWWHELVPCQHLSWVFVTYFDSLTYMNNFWPPSVYFSVFLMGTINLIISYNFLKETKGVNLDDVASEIRDKHEDYSLVAQSNIENSVEPQALTKK</sequence>
<evidence type="ECO:0000313" key="3">
    <source>
        <dbReference type="Proteomes" id="UP000270094"/>
    </source>
</evidence>
<dbReference type="Proteomes" id="UP000270094">
    <property type="component" value="Unassembled WGS sequence"/>
</dbReference>
<dbReference type="OrthoDB" id="5296287at2759"/>
<accession>A0A3P7JYL4</accession>
<keyword evidence="1" id="KW-1133">Transmembrane helix</keyword>
<keyword evidence="1" id="KW-0472">Membrane</keyword>
<keyword evidence="1" id="KW-0812">Transmembrane</keyword>
<dbReference type="AlphaFoldDB" id="A0A3P7JYL4"/>
<reference evidence="2 3" key="1">
    <citation type="submission" date="2018-11" db="EMBL/GenBank/DDBJ databases">
        <authorList>
            <consortium name="Pathogen Informatics"/>
        </authorList>
    </citation>
    <scope>NUCLEOTIDE SEQUENCE [LARGE SCALE GENOMIC DNA]</scope>
</reference>
<keyword evidence="3" id="KW-1185">Reference proteome</keyword>
<feature type="transmembrane region" description="Helical" evidence="1">
    <location>
        <begin position="57"/>
        <end position="76"/>
    </location>
</feature>
<name>A0A3P7JYL4_STRVU</name>
<organism evidence="2 3">
    <name type="scientific">Strongylus vulgaris</name>
    <name type="common">Blood worm</name>
    <dbReference type="NCBI Taxonomy" id="40348"/>
    <lineage>
        <taxon>Eukaryota</taxon>
        <taxon>Metazoa</taxon>
        <taxon>Ecdysozoa</taxon>
        <taxon>Nematoda</taxon>
        <taxon>Chromadorea</taxon>
        <taxon>Rhabditida</taxon>
        <taxon>Rhabditina</taxon>
        <taxon>Rhabditomorpha</taxon>
        <taxon>Strongyloidea</taxon>
        <taxon>Strongylidae</taxon>
        <taxon>Strongylus</taxon>
    </lineage>
</organism>
<evidence type="ECO:0000313" key="2">
    <source>
        <dbReference type="EMBL" id="VDM81407.1"/>
    </source>
</evidence>
<protein>
    <submittedName>
        <fullName evidence="2">Uncharacterized protein</fullName>
    </submittedName>
</protein>